<feature type="compositionally biased region" description="Low complexity" evidence="10">
    <location>
        <begin position="1555"/>
        <end position="1564"/>
    </location>
</feature>
<feature type="region of interest" description="Disordered" evidence="10">
    <location>
        <begin position="509"/>
        <end position="546"/>
    </location>
</feature>
<dbReference type="InterPro" id="IPR037692">
    <property type="entry name" value="CEP70"/>
</dbReference>
<feature type="compositionally biased region" description="Acidic residues" evidence="10">
    <location>
        <begin position="949"/>
        <end position="973"/>
    </location>
</feature>
<protein>
    <recommendedName>
        <fullName evidence="3">Centrosomal protein of 70 kDa</fullName>
    </recommendedName>
</protein>
<dbReference type="InParanoid" id="F2U5D8"/>
<evidence type="ECO:0000256" key="9">
    <source>
        <dbReference type="SAM" id="Coils"/>
    </source>
</evidence>
<evidence type="ECO:0000256" key="2">
    <source>
        <dbReference type="ARBA" id="ARBA00011832"/>
    </source>
</evidence>
<feature type="region of interest" description="Disordered" evidence="10">
    <location>
        <begin position="774"/>
        <end position="883"/>
    </location>
</feature>
<feature type="region of interest" description="Disordered" evidence="10">
    <location>
        <begin position="462"/>
        <end position="484"/>
    </location>
</feature>
<reference evidence="11" key="1">
    <citation type="submission" date="2009-08" db="EMBL/GenBank/DDBJ databases">
        <title>Annotation of Salpingoeca rosetta.</title>
        <authorList>
            <consortium name="The Broad Institute Genome Sequencing Platform"/>
            <person name="Russ C."/>
            <person name="Cuomo C."/>
            <person name="Burger G."/>
            <person name="Gray M.W."/>
            <person name="Holland P.W.H."/>
            <person name="King N."/>
            <person name="Lang F.B.F."/>
            <person name="Roger A.J."/>
            <person name="Ruiz-Trillo I."/>
            <person name="Young S.K."/>
            <person name="Zeng Q."/>
            <person name="Gargeya S."/>
            <person name="Alvarado L."/>
            <person name="Berlin A."/>
            <person name="Chapman S.B."/>
            <person name="Chen Z."/>
            <person name="Freedman E."/>
            <person name="Gellesch M."/>
            <person name="Goldberg J."/>
            <person name="Griggs A."/>
            <person name="Gujja S."/>
            <person name="Heilman E."/>
            <person name="Heiman D."/>
            <person name="Howarth C."/>
            <person name="Mehta T."/>
            <person name="Neiman D."/>
            <person name="Pearson M."/>
            <person name="Roberts A."/>
            <person name="Saif S."/>
            <person name="Shea T."/>
            <person name="Shenoy N."/>
            <person name="Sisk P."/>
            <person name="Stolte C."/>
            <person name="Sykes S."/>
            <person name="White J."/>
            <person name="Yandava C."/>
            <person name="Haas B."/>
            <person name="Nusbaum C."/>
            <person name="Birren B."/>
        </authorList>
    </citation>
    <scope>NUCLEOTIDE SEQUENCE [LARGE SCALE GENOMIC DNA]</scope>
    <source>
        <strain evidence="11">ATCC 50818</strain>
    </source>
</reference>
<feature type="compositionally biased region" description="Low complexity" evidence="10">
    <location>
        <begin position="1595"/>
        <end position="1607"/>
    </location>
</feature>
<dbReference type="STRING" id="946362.F2U5D8"/>
<dbReference type="GO" id="GO:0070507">
    <property type="term" value="P:regulation of microtubule cytoskeleton organization"/>
    <property type="evidence" value="ECO:0007669"/>
    <property type="project" value="InterPro"/>
</dbReference>
<comment type="function">
    <text evidence="8">Plays a role in the organization of both preexisting and nascent microtubules in interphase cells. During mitosis, required for the organization and orientation of the mitotic spindle.</text>
</comment>
<dbReference type="OrthoDB" id="2020926at2759"/>
<accession>F2U5D8</accession>
<feature type="region of interest" description="Disordered" evidence="10">
    <location>
        <begin position="922"/>
        <end position="1378"/>
    </location>
</feature>
<dbReference type="GO" id="GO:0043015">
    <property type="term" value="F:gamma-tubulin binding"/>
    <property type="evidence" value="ECO:0007669"/>
    <property type="project" value="InterPro"/>
</dbReference>
<feature type="compositionally biased region" description="Polar residues" evidence="10">
    <location>
        <begin position="1021"/>
        <end position="1033"/>
    </location>
</feature>
<evidence type="ECO:0000256" key="6">
    <source>
        <dbReference type="ARBA" id="ARBA00023054"/>
    </source>
</evidence>
<gene>
    <name evidence="11" type="ORF">PTSG_03786</name>
</gene>
<evidence type="ECO:0000313" key="11">
    <source>
        <dbReference type="EMBL" id="EGD83155.1"/>
    </source>
</evidence>
<feature type="compositionally biased region" description="Basic and acidic residues" evidence="10">
    <location>
        <begin position="1680"/>
        <end position="1719"/>
    </location>
</feature>
<feature type="compositionally biased region" description="Basic and acidic residues" evidence="10">
    <location>
        <begin position="467"/>
        <end position="479"/>
    </location>
</feature>
<evidence type="ECO:0000256" key="5">
    <source>
        <dbReference type="ARBA" id="ARBA00022803"/>
    </source>
</evidence>
<evidence type="ECO:0000256" key="3">
    <source>
        <dbReference type="ARBA" id="ARBA00018408"/>
    </source>
</evidence>
<evidence type="ECO:0000256" key="1">
    <source>
        <dbReference type="ARBA" id="ARBA00004300"/>
    </source>
</evidence>
<feature type="compositionally biased region" description="Low complexity" evidence="10">
    <location>
        <begin position="1351"/>
        <end position="1365"/>
    </location>
</feature>
<comment type="subcellular location">
    <subcellularLocation>
        <location evidence="1">Cytoplasm</location>
        <location evidence="1">Cytoskeleton</location>
        <location evidence="1">Microtubule organizing center</location>
        <location evidence="1">Centrosome</location>
    </subcellularLocation>
</comment>
<dbReference type="PANTHER" id="PTHR14594:SF1">
    <property type="entry name" value="CENTROSOMAL PROTEIN OF 70 KDA"/>
    <property type="match status" value="1"/>
</dbReference>
<evidence type="ECO:0000256" key="8">
    <source>
        <dbReference type="ARBA" id="ARBA00025273"/>
    </source>
</evidence>
<dbReference type="RefSeq" id="XP_004995519.1">
    <property type="nucleotide sequence ID" value="XM_004995462.1"/>
</dbReference>
<dbReference type="EMBL" id="GL832962">
    <property type="protein sequence ID" value="EGD83155.1"/>
    <property type="molecule type" value="Genomic_DNA"/>
</dbReference>
<evidence type="ECO:0000256" key="10">
    <source>
        <dbReference type="SAM" id="MobiDB-lite"/>
    </source>
</evidence>
<proteinExistence type="predicted"/>
<feature type="compositionally biased region" description="Polar residues" evidence="10">
    <location>
        <begin position="1522"/>
        <end position="1532"/>
    </location>
</feature>
<feature type="region of interest" description="Disordered" evidence="10">
    <location>
        <begin position="243"/>
        <end position="285"/>
    </location>
</feature>
<feature type="compositionally biased region" description="Low complexity" evidence="10">
    <location>
        <begin position="1394"/>
        <end position="1412"/>
    </location>
</feature>
<organism evidence="12">
    <name type="scientific">Salpingoeca rosetta (strain ATCC 50818 / BSB-021)</name>
    <dbReference type="NCBI Taxonomy" id="946362"/>
    <lineage>
        <taxon>Eukaryota</taxon>
        <taxon>Choanoflagellata</taxon>
        <taxon>Craspedida</taxon>
        <taxon>Salpingoecidae</taxon>
        <taxon>Salpingoeca</taxon>
    </lineage>
</organism>
<keyword evidence="5" id="KW-0802">TPR repeat</keyword>
<dbReference type="PANTHER" id="PTHR14594">
    <property type="entry name" value="CENTROSOMAL PROTEIN OF 70 KDA"/>
    <property type="match status" value="1"/>
</dbReference>
<keyword evidence="7" id="KW-0206">Cytoskeleton</keyword>
<feature type="compositionally biased region" description="Low complexity" evidence="10">
    <location>
        <begin position="1153"/>
        <end position="1167"/>
    </location>
</feature>
<dbReference type="GO" id="GO:0005813">
    <property type="term" value="C:centrosome"/>
    <property type="evidence" value="ECO:0007669"/>
    <property type="project" value="UniProtKB-SubCell"/>
</dbReference>
<feature type="compositionally biased region" description="Basic and acidic residues" evidence="10">
    <location>
        <begin position="1271"/>
        <end position="1283"/>
    </location>
</feature>
<dbReference type="GO" id="GO:0060271">
    <property type="term" value="P:cilium assembly"/>
    <property type="evidence" value="ECO:0007669"/>
    <property type="project" value="InterPro"/>
</dbReference>
<feature type="compositionally biased region" description="Polar residues" evidence="10">
    <location>
        <begin position="975"/>
        <end position="990"/>
    </location>
</feature>
<keyword evidence="4" id="KW-0963">Cytoplasm</keyword>
<keyword evidence="12" id="KW-1185">Reference proteome</keyword>
<dbReference type="GeneID" id="16076099"/>
<feature type="compositionally biased region" description="Low complexity" evidence="10">
    <location>
        <begin position="243"/>
        <end position="262"/>
    </location>
</feature>
<feature type="compositionally biased region" description="Low complexity" evidence="10">
    <location>
        <begin position="1192"/>
        <end position="1227"/>
    </location>
</feature>
<feature type="coiled-coil region" evidence="9">
    <location>
        <begin position="109"/>
        <end position="185"/>
    </location>
</feature>
<evidence type="ECO:0000256" key="4">
    <source>
        <dbReference type="ARBA" id="ARBA00022490"/>
    </source>
</evidence>
<name>F2U5D8_SALR5</name>
<feature type="compositionally biased region" description="Basic and acidic residues" evidence="10">
    <location>
        <begin position="1657"/>
        <end position="1669"/>
    </location>
</feature>
<sequence>MSMMTSADGASRAPVAAAAAESAQDAWAEVNECLASHGYRPVRLVAAASPEVEGLTVLREDSAASLRQMILQIIADNDRRASVVRRLSSEITRAKQAKHSSAEKVRAIGAQLEAVNETLEAEREAVQREADMRKAEQEHAASTQYKLEARITQLQGKLKFTQAQNDRLQHDVERLSQQVRDAQAADTARRQRLDQVYSDLQQQRVLGGSSGTPADRHVLQVVEMYEAKMEALLQELEALRPPSSLSLSLRGSGGTPSQSPTRSGGGGSSGSNGDGDSQASSSHVEHLEKVLAEERAHVSSLQMQLKAKELEMSALPTQTGWREAQERIATLEDDLAHMRRHLQQQPSSTAGGGQQHGTSSALDALVRGDLFPPSQSADHHQQHQQHQQQSTHGAEYYKFHLYKLRSMGKDKLRGVLSDVCRLMNVSPEEIVPTLSKWSALVFQAGAMHSVLRQLQSTAAALLHQQRQQHDGPVGHDNGDAHLGAGDRLSAARDADMFLVLRGGGGGDALSPTIDPLSSTTTTAALGGHTGDAPSSSSPSSPPPLPVSQALDVVCRVAMKANDYKHKLASTSHALKLIAGGVYPVFGRQLDANDSIDDLVERVMVLCDNHTQLQRRLDMHEAAGRSAASPRRDSERVLQHAQMLFGVTEPSALIPVWSHIRGRLNASRQALASICDVLNVPQRSMSPDRVAHSTATIISNLKQEVMSNKRRLEDVALALDCKPSEIYPCVHSVMARLRQYDAVLPILRNWIDTVLSLCGVNTLEQAIQYLTKITDANGPATPEKPPRTSSSAASTPEQQQQQQQTGAGEKVVSPSQSQLRNEPSSALLGRLDATARGGALGGGGGGDSSPQTSPPAAHGSPHAPPISRRRAPGSHYATSPPSSVEELLDDLAQFDLEASFVSSSQQDRPEDDNFVLEACEHFLSSPDVSSQEDSPPRHDGVRLRGADGGEGADDDDGTTMDEAGGEFGEDDDDVNATLQPQSLSDDSNAQSADDMASLDHQQLLTPPRGTASSMRSRRRGHGNSQLSVSSSATGASPLHRTPTYSSPTHRHAPSDRRHATPTSQRQRMALAMRGVSNEGSNNGRNDGGGPQPARELRFRRHDHLPGRAGDETDGSSSTITPSRNRRDRFSSSAESTVVEGRVGTDADSQQHDNSGQLSRLLLSQLDDSNGMDGSEVEAQGPGSPASGRGGTGTPFATPTRSATATTSPALTSTTTMTTTTTTTATAGTKRVTFSDDPDDVFCYQRVSSGDDSPPRSPRMVQVSAGGTQSGRPHLESVPEGREESASETGEQVQHYTSSLGPQGEPQHRSHYATSPLSPRAWAQQTMRLPSRDDQRQRVSGDDGTQGILIGTNNSNSNSNSNNSGSNEDQLSADWDSPSGRELTLSDLLLDETASNSSAATATNMPTTTAASHARAGDADDSTDATSALGATMGVRRSPHSAAAPRHTATVPTTARTSASDGASPTPRRTAREALAMTMRLPLSSRFGRHLDESTTSAEGDEAARWRVPPVRRRQTASHRRQLEASQMSATATVTARAGREGSRVARTPDASTARSLQQQQQQQLQGEDGEAFVRRRRRRKADVPTSSIDGRRLNVSTSGGSEGTSSPTLRAATMTAGPCDGANSQMGSSSARSAVSGGSGSSSYHSEQTWGRQQGRRGVMEGDSLRRSMDGRSVNAGGQRARAEAETHEEEGSVSERLRKEEEDHWREMRRLAEAIDDKNFSPSSPPSSRNSSDAEDAAGNAAHGVTNNASGSNA</sequence>
<feature type="compositionally biased region" description="Basic and acidic residues" evidence="10">
    <location>
        <begin position="1328"/>
        <end position="1339"/>
    </location>
</feature>
<evidence type="ECO:0000313" key="12">
    <source>
        <dbReference type="Proteomes" id="UP000007799"/>
    </source>
</evidence>
<comment type="subunit">
    <text evidence="2">Directly interacts with tubulin-gamma; this interaction determines centrosomal localization.</text>
</comment>
<feature type="compositionally biased region" description="Basic and acidic residues" evidence="10">
    <location>
        <begin position="933"/>
        <end position="946"/>
    </location>
</feature>
<feature type="compositionally biased region" description="Low complexity" evidence="10">
    <location>
        <begin position="516"/>
        <end position="526"/>
    </location>
</feature>
<feature type="compositionally biased region" description="Polar residues" evidence="10">
    <location>
        <begin position="998"/>
        <end position="1013"/>
    </location>
</feature>
<feature type="compositionally biased region" description="Polar residues" evidence="10">
    <location>
        <begin position="1745"/>
        <end position="1754"/>
    </location>
</feature>
<feature type="compositionally biased region" description="Polar residues" evidence="10">
    <location>
        <begin position="812"/>
        <end position="823"/>
    </location>
</feature>
<feature type="compositionally biased region" description="Gly residues" evidence="10">
    <location>
        <begin position="263"/>
        <end position="273"/>
    </location>
</feature>
<feature type="compositionally biased region" description="Polar residues" evidence="10">
    <location>
        <begin position="1310"/>
        <end position="1326"/>
    </location>
</feature>
<feature type="compositionally biased region" description="Polar residues" evidence="10">
    <location>
        <begin position="1285"/>
        <end position="1299"/>
    </location>
</feature>
<feature type="compositionally biased region" description="Low complexity" evidence="10">
    <location>
        <begin position="787"/>
        <end position="803"/>
    </location>
</feature>
<feature type="compositionally biased region" description="Polar residues" evidence="10">
    <location>
        <begin position="1448"/>
        <end position="1461"/>
    </location>
</feature>
<dbReference type="Proteomes" id="UP000007799">
    <property type="component" value="Unassembled WGS sequence"/>
</dbReference>
<evidence type="ECO:0000256" key="7">
    <source>
        <dbReference type="ARBA" id="ARBA00023212"/>
    </source>
</evidence>
<keyword evidence="6 9" id="KW-0175">Coiled coil</keyword>
<feature type="compositionally biased region" description="Low complexity" evidence="10">
    <location>
        <begin position="1621"/>
        <end position="1645"/>
    </location>
</feature>
<feature type="compositionally biased region" description="Basic residues" evidence="10">
    <location>
        <begin position="1508"/>
        <end position="1518"/>
    </location>
</feature>
<feature type="compositionally biased region" description="Low complexity" evidence="10">
    <location>
        <begin position="825"/>
        <end position="836"/>
    </location>
</feature>
<feature type="region of interest" description="Disordered" evidence="10">
    <location>
        <begin position="1394"/>
        <end position="1467"/>
    </location>
</feature>
<feature type="region of interest" description="Disordered" evidence="10">
    <location>
        <begin position="1486"/>
        <end position="1754"/>
    </location>
</feature>
<feature type="region of interest" description="Disordered" evidence="10">
    <location>
        <begin position="369"/>
        <end position="392"/>
    </location>
</feature>
<feature type="compositionally biased region" description="Gly residues" evidence="10">
    <location>
        <begin position="837"/>
        <end position="846"/>
    </location>
</feature>